<dbReference type="EMBL" id="JADGJD010000025">
    <property type="protein sequence ID" value="KAJ3056669.1"/>
    <property type="molecule type" value="Genomic_DNA"/>
</dbReference>
<comment type="caution">
    <text evidence="1">The sequence shown here is derived from an EMBL/GenBank/DDBJ whole genome shotgun (WGS) entry which is preliminary data.</text>
</comment>
<reference evidence="1" key="1">
    <citation type="submission" date="2020-05" db="EMBL/GenBank/DDBJ databases">
        <title>Phylogenomic resolution of chytrid fungi.</title>
        <authorList>
            <person name="Stajich J.E."/>
            <person name="Amses K."/>
            <person name="Simmons R."/>
            <person name="Seto K."/>
            <person name="Myers J."/>
            <person name="Bonds A."/>
            <person name="Quandt C.A."/>
            <person name="Barry K."/>
            <person name="Liu P."/>
            <person name="Grigoriev I."/>
            <person name="Longcore J.E."/>
            <person name="James T.Y."/>
        </authorList>
    </citation>
    <scope>NUCLEOTIDE SEQUENCE</scope>
    <source>
        <strain evidence="1">JEL0318</strain>
    </source>
</reference>
<evidence type="ECO:0000313" key="2">
    <source>
        <dbReference type="Proteomes" id="UP001212841"/>
    </source>
</evidence>
<dbReference type="Proteomes" id="UP001212841">
    <property type="component" value="Unassembled WGS sequence"/>
</dbReference>
<sequence length="217" mass="24122">MRGDINRPPEYREPAGMVYIGEGQERMSKGRPPVPVKKIAQALAQEGQTVISTPEIGTSAYCAGNTGYEDQIFNQRTLPTAEPHEVVPVRRELSWCNHKKAKLRQHISKAGHLQKYCVPNEGETFAIRRTHDHLAGPGCPAKVPRGEKSIRRLKSCTGCISVHTGEPLIEHKDTKSGHVIRHVGDYFALSGTRPDWNISLQERDQEVVAEEEEDGVG</sequence>
<evidence type="ECO:0000313" key="1">
    <source>
        <dbReference type="EMBL" id="KAJ3056669.1"/>
    </source>
</evidence>
<proteinExistence type="predicted"/>
<organism evidence="1 2">
    <name type="scientific">Rhizophlyctis rosea</name>
    <dbReference type="NCBI Taxonomy" id="64517"/>
    <lineage>
        <taxon>Eukaryota</taxon>
        <taxon>Fungi</taxon>
        <taxon>Fungi incertae sedis</taxon>
        <taxon>Chytridiomycota</taxon>
        <taxon>Chytridiomycota incertae sedis</taxon>
        <taxon>Chytridiomycetes</taxon>
        <taxon>Rhizophlyctidales</taxon>
        <taxon>Rhizophlyctidaceae</taxon>
        <taxon>Rhizophlyctis</taxon>
    </lineage>
</organism>
<keyword evidence="2" id="KW-1185">Reference proteome</keyword>
<dbReference type="AlphaFoldDB" id="A0AAD5SM95"/>
<name>A0AAD5SM95_9FUNG</name>
<accession>A0AAD5SM95</accession>
<protein>
    <submittedName>
        <fullName evidence="1">Uncharacterized protein</fullName>
    </submittedName>
</protein>
<gene>
    <name evidence="1" type="ORF">HK097_005346</name>
</gene>